<accession>A0A6A6XVA5</accession>
<evidence type="ECO:0000256" key="1">
    <source>
        <dbReference type="SAM" id="SignalP"/>
    </source>
</evidence>
<protein>
    <recommendedName>
        <fullName evidence="4">Peptidyl-tRNA hydrolase</fullName>
    </recommendedName>
</protein>
<reference evidence="2" key="1">
    <citation type="journal article" date="2020" name="Stud. Mycol.">
        <title>101 Dothideomycetes genomes: a test case for predicting lifestyles and emergence of pathogens.</title>
        <authorList>
            <person name="Haridas S."/>
            <person name="Albert R."/>
            <person name="Binder M."/>
            <person name="Bloem J."/>
            <person name="Labutti K."/>
            <person name="Salamov A."/>
            <person name="Andreopoulos B."/>
            <person name="Baker S."/>
            <person name="Barry K."/>
            <person name="Bills G."/>
            <person name="Bluhm B."/>
            <person name="Cannon C."/>
            <person name="Castanera R."/>
            <person name="Culley D."/>
            <person name="Daum C."/>
            <person name="Ezra D."/>
            <person name="Gonzalez J."/>
            <person name="Henrissat B."/>
            <person name="Kuo A."/>
            <person name="Liang C."/>
            <person name="Lipzen A."/>
            <person name="Lutzoni F."/>
            <person name="Magnuson J."/>
            <person name="Mondo S."/>
            <person name="Nolan M."/>
            <person name="Ohm R."/>
            <person name="Pangilinan J."/>
            <person name="Park H.-J."/>
            <person name="Ramirez L."/>
            <person name="Alfaro M."/>
            <person name="Sun H."/>
            <person name="Tritt A."/>
            <person name="Yoshinaga Y."/>
            <person name="Zwiers L.-H."/>
            <person name="Turgeon B."/>
            <person name="Goodwin S."/>
            <person name="Spatafora J."/>
            <person name="Crous P."/>
            <person name="Grigoriev I."/>
        </authorList>
    </citation>
    <scope>NUCLEOTIDE SEQUENCE</scope>
    <source>
        <strain evidence="2">CBS 109.77</strain>
    </source>
</reference>
<evidence type="ECO:0000313" key="2">
    <source>
        <dbReference type="EMBL" id="KAF2800501.1"/>
    </source>
</evidence>
<dbReference type="Proteomes" id="UP000799757">
    <property type="component" value="Unassembled WGS sequence"/>
</dbReference>
<keyword evidence="1" id="KW-0732">Signal</keyword>
<evidence type="ECO:0000313" key="3">
    <source>
        <dbReference type="Proteomes" id="UP000799757"/>
    </source>
</evidence>
<organism evidence="2 3">
    <name type="scientific">Melanomma pulvis-pyrius CBS 109.77</name>
    <dbReference type="NCBI Taxonomy" id="1314802"/>
    <lineage>
        <taxon>Eukaryota</taxon>
        <taxon>Fungi</taxon>
        <taxon>Dikarya</taxon>
        <taxon>Ascomycota</taxon>
        <taxon>Pezizomycotina</taxon>
        <taxon>Dothideomycetes</taxon>
        <taxon>Pleosporomycetidae</taxon>
        <taxon>Pleosporales</taxon>
        <taxon>Melanommataceae</taxon>
        <taxon>Melanomma</taxon>
    </lineage>
</organism>
<name>A0A6A6XVA5_9PLEO</name>
<keyword evidence="3" id="KW-1185">Reference proteome</keyword>
<proteinExistence type="predicted"/>
<feature type="signal peptide" evidence="1">
    <location>
        <begin position="1"/>
        <end position="17"/>
    </location>
</feature>
<sequence>MRFSSTLLLALPALALAEEQVPLFEKVKGFLNKAKDAVTSAVPAVPSPLDAGAAKVASSVQHELTVENWKDTLTLDPTASAPSTQDWLVFITGGNTTCYGFCGNATKAWNTSLPLLSAKPNAPKFAILDCETQPVLCNSWSVGPPSLYYFQIPKPLADQSAPAPTVRYITLNRTSTTVDTFKTLVLDKEYEKTEPYEGLWHPFNGKLQEFGVAIPVGYAIWGFSKMPSWLPMILISFLSRSFMSRRTAAQAPAPAPAAQ</sequence>
<dbReference type="EMBL" id="MU001746">
    <property type="protein sequence ID" value="KAF2800501.1"/>
    <property type="molecule type" value="Genomic_DNA"/>
</dbReference>
<gene>
    <name evidence="2" type="ORF">K505DRAFT_263651</name>
</gene>
<dbReference type="OrthoDB" id="1733656at2759"/>
<dbReference type="AlphaFoldDB" id="A0A6A6XVA5"/>
<evidence type="ECO:0008006" key="4">
    <source>
        <dbReference type="Google" id="ProtNLM"/>
    </source>
</evidence>
<feature type="chain" id="PRO_5025666693" description="Peptidyl-tRNA hydrolase" evidence="1">
    <location>
        <begin position="18"/>
        <end position="259"/>
    </location>
</feature>